<dbReference type="Gene3D" id="3.20.20.300">
    <property type="entry name" value="Glycoside hydrolase, family 3, N-terminal domain"/>
    <property type="match status" value="1"/>
</dbReference>
<dbReference type="PANTHER" id="PTHR42715:SF27">
    <property type="entry name" value="BETA-GLUCOSIDASE-RELATED"/>
    <property type="match status" value="1"/>
</dbReference>
<dbReference type="GO" id="GO:0008422">
    <property type="term" value="F:beta-glucosidase activity"/>
    <property type="evidence" value="ECO:0007669"/>
    <property type="project" value="UniProtKB-EC"/>
</dbReference>
<dbReference type="AlphaFoldDB" id="A0A9P9E6Y3"/>
<feature type="domain" description="PA14" evidence="11">
    <location>
        <begin position="399"/>
        <end position="558"/>
    </location>
</feature>
<evidence type="ECO:0000256" key="9">
    <source>
        <dbReference type="ARBA" id="ARBA00023326"/>
    </source>
</evidence>
<sequence length="578" mass="63874">MTTDVVDINKALSQLSLDEKCLLLSGMGRCRSRGLEHHGIPSLMMSDGPHGIRTEKFFNKDPATCLPSGTAMGATFDVELMQQVGNLLAEEAKSHLVQVLLAPVVCLQRSPLIGRGFEAFGEDPIQSGTVGAFYIKGLQERGVASCIKHYAAHDQSDNSVEDNIIMTQRTLREVHTLPFQVAVKRANPWALMTAYHKINGVHTSESTELIQRILRDDWKYEGLVLSDWWGVYSTSEALNAGLDLEMPGPPDWRGGILSLAVRSKKVSMETLDASVRRLLKLINQVGPLLGHGEKRNNNTETSRALARKLTADSVVLLKNEKGVLPLEKNSGYRLGLIGDHWHRPAVAGGGSAEPNPYYISKPYDAFVDAFGSDNLSYDVGCYSHKFSPLITQNLTQPQSQEPGLLIEIFDKDPETSDDAKLHYTTSTTQLELTLADSLPRDALPELFFLRARGTFSASRKMKYRFGLCVAGRAKLFVNGEELIDQWTSNPEKTDNTPCFNGFTMERFAEVDMEAQAQYSITLHLINTGLGHRVGVAPSEMAPQASVSSPSITPVNSRHLSKRSLFLTRTWMEGEESHT</sequence>
<name>A0A9P9E6Y3_9HYPO</name>
<dbReference type="EC" id="3.2.1.21" evidence="4 10"/>
<comment type="catalytic activity">
    <reaction evidence="1 10">
        <text>Hydrolysis of terminal, non-reducing beta-D-glucosyl residues with release of beta-D-glucose.</text>
        <dbReference type="EC" id="3.2.1.21"/>
    </reaction>
</comment>
<dbReference type="PROSITE" id="PS51820">
    <property type="entry name" value="PA14"/>
    <property type="match status" value="1"/>
</dbReference>
<evidence type="ECO:0000256" key="8">
    <source>
        <dbReference type="ARBA" id="ARBA00023295"/>
    </source>
</evidence>
<evidence type="ECO:0000313" key="12">
    <source>
        <dbReference type="EMBL" id="KAH7133035.1"/>
    </source>
</evidence>
<dbReference type="InterPro" id="IPR002772">
    <property type="entry name" value="Glyco_hydro_3_C"/>
</dbReference>
<dbReference type="Proteomes" id="UP000717696">
    <property type="component" value="Unassembled WGS sequence"/>
</dbReference>
<keyword evidence="6" id="KW-0325">Glycoprotein</keyword>
<evidence type="ECO:0000256" key="2">
    <source>
        <dbReference type="ARBA" id="ARBA00004987"/>
    </source>
</evidence>
<keyword evidence="8 10" id="KW-0326">Glycosidase</keyword>
<dbReference type="InterPro" id="IPR036962">
    <property type="entry name" value="Glyco_hydro_3_N_sf"/>
</dbReference>
<comment type="caution">
    <text evidence="12">The sequence shown here is derived from an EMBL/GenBank/DDBJ whole genome shotgun (WGS) entry which is preliminary data.</text>
</comment>
<dbReference type="InterPro" id="IPR019800">
    <property type="entry name" value="Glyco_hydro_3_AS"/>
</dbReference>
<keyword evidence="5 10" id="KW-0378">Hydrolase</keyword>
<protein>
    <recommendedName>
        <fullName evidence="4 10">beta-glucosidase</fullName>
        <ecNumber evidence="4 10">3.2.1.21</ecNumber>
    </recommendedName>
</protein>
<evidence type="ECO:0000259" key="11">
    <source>
        <dbReference type="PROSITE" id="PS51820"/>
    </source>
</evidence>
<evidence type="ECO:0000256" key="10">
    <source>
        <dbReference type="RuleBase" id="RU361161"/>
    </source>
</evidence>
<evidence type="ECO:0000313" key="13">
    <source>
        <dbReference type="Proteomes" id="UP000717696"/>
    </source>
</evidence>
<evidence type="ECO:0000256" key="4">
    <source>
        <dbReference type="ARBA" id="ARBA00012744"/>
    </source>
</evidence>
<dbReference type="OrthoDB" id="47059at2759"/>
<evidence type="ECO:0000256" key="7">
    <source>
        <dbReference type="ARBA" id="ARBA00023277"/>
    </source>
</evidence>
<accession>A0A9P9E6Y3</accession>
<keyword evidence="7 10" id="KW-0119">Carbohydrate metabolism</keyword>
<dbReference type="InterPro" id="IPR017853">
    <property type="entry name" value="GH"/>
</dbReference>
<evidence type="ECO:0000256" key="1">
    <source>
        <dbReference type="ARBA" id="ARBA00000448"/>
    </source>
</evidence>
<dbReference type="InterPro" id="IPR036881">
    <property type="entry name" value="Glyco_hydro_3_C_sf"/>
</dbReference>
<dbReference type="PRINTS" id="PR00133">
    <property type="entry name" value="GLHYDRLASE3"/>
</dbReference>
<evidence type="ECO:0000256" key="6">
    <source>
        <dbReference type="ARBA" id="ARBA00023180"/>
    </source>
</evidence>
<dbReference type="GO" id="GO:0009251">
    <property type="term" value="P:glucan catabolic process"/>
    <property type="evidence" value="ECO:0007669"/>
    <property type="project" value="TreeGrafter"/>
</dbReference>
<evidence type="ECO:0000256" key="5">
    <source>
        <dbReference type="ARBA" id="ARBA00022801"/>
    </source>
</evidence>
<dbReference type="Gene3D" id="3.40.50.1700">
    <property type="entry name" value="Glycoside hydrolase family 3 C-terminal domain"/>
    <property type="match status" value="1"/>
</dbReference>
<reference evidence="12" key="1">
    <citation type="journal article" date="2021" name="Nat. Commun.">
        <title>Genetic determinants of endophytism in the Arabidopsis root mycobiome.</title>
        <authorList>
            <person name="Mesny F."/>
            <person name="Miyauchi S."/>
            <person name="Thiergart T."/>
            <person name="Pickel B."/>
            <person name="Atanasova L."/>
            <person name="Karlsson M."/>
            <person name="Huettel B."/>
            <person name="Barry K.W."/>
            <person name="Haridas S."/>
            <person name="Chen C."/>
            <person name="Bauer D."/>
            <person name="Andreopoulos W."/>
            <person name="Pangilinan J."/>
            <person name="LaButti K."/>
            <person name="Riley R."/>
            <person name="Lipzen A."/>
            <person name="Clum A."/>
            <person name="Drula E."/>
            <person name="Henrissat B."/>
            <person name="Kohler A."/>
            <person name="Grigoriev I.V."/>
            <person name="Martin F.M."/>
            <person name="Hacquard S."/>
        </authorList>
    </citation>
    <scope>NUCLEOTIDE SEQUENCE</scope>
    <source>
        <strain evidence="12">MPI-CAGE-AT-0021</strain>
    </source>
</reference>
<proteinExistence type="inferred from homology"/>
<dbReference type="Pfam" id="PF01915">
    <property type="entry name" value="Glyco_hydro_3_C"/>
    <property type="match status" value="1"/>
</dbReference>
<dbReference type="PANTHER" id="PTHR42715">
    <property type="entry name" value="BETA-GLUCOSIDASE"/>
    <property type="match status" value="1"/>
</dbReference>
<gene>
    <name evidence="12" type="ORF">B0J13DRAFT_641536</name>
</gene>
<dbReference type="SUPFAM" id="SSF52279">
    <property type="entry name" value="Beta-D-glucan exohydrolase, C-terminal domain"/>
    <property type="match status" value="1"/>
</dbReference>
<comment type="similarity">
    <text evidence="3 10">Belongs to the glycosyl hydrolase 3 family.</text>
</comment>
<dbReference type="InterPro" id="IPR001764">
    <property type="entry name" value="Glyco_hydro_3_N"/>
</dbReference>
<dbReference type="EMBL" id="JAGMUU010000018">
    <property type="protein sequence ID" value="KAH7133035.1"/>
    <property type="molecule type" value="Genomic_DNA"/>
</dbReference>
<dbReference type="Pfam" id="PF00933">
    <property type="entry name" value="Glyco_hydro_3"/>
    <property type="match status" value="1"/>
</dbReference>
<organism evidence="12 13">
    <name type="scientific">Dactylonectria estremocensis</name>
    <dbReference type="NCBI Taxonomy" id="1079267"/>
    <lineage>
        <taxon>Eukaryota</taxon>
        <taxon>Fungi</taxon>
        <taxon>Dikarya</taxon>
        <taxon>Ascomycota</taxon>
        <taxon>Pezizomycotina</taxon>
        <taxon>Sordariomycetes</taxon>
        <taxon>Hypocreomycetidae</taxon>
        <taxon>Hypocreales</taxon>
        <taxon>Nectriaceae</taxon>
        <taxon>Dactylonectria</taxon>
    </lineage>
</organism>
<dbReference type="Gene3D" id="2.60.120.260">
    <property type="entry name" value="Galactose-binding domain-like"/>
    <property type="match status" value="1"/>
</dbReference>
<keyword evidence="9 10" id="KW-0624">Polysaccharide degradation</keyword>
<dbReference type="SUPFAM" id="SSF51445">
    <property type="entry name" value="(Trans)glycosidases"/>
    <property type="match status" value="1"/>
</dbReference>
<dbReference type="InterPro" id="IPR037524">
    <property type="entry name" value="PA14/GLEYA"/>
</dbReference>
<evidence type="ECO:0000256" key="3">
    <source>
        <dbReference type="ARBA" id="ARBA00005336"/>
    </source>
</evidence>
<keyword evidence="13" id="KW-1185">Reference proteome</keyword>
<dbReference type="InterPro" id="IPR050288">
    <property type="entry name" value="Cellulose_deg_GH3"/>
</dbReference>
<comment type="pathway">
    <text evidence="2 10">Glycan metabolism; cellulose degradation.</text>
</comment>
<dbReference type="PROSITE" id="PS00775">
    <property type="entry name" value="GLYCOSYL_HYDROL_F3"/>
    <property type="match status" value="1"/>
</dbReference>